<dbReference type="Proteomes" id="UP001475781">
    <property type="component" value="Chromosome"/>
</dbReference>
<dbReference type="Gene3D" id="1.10.3130.20">
    <property type="entry name" value="Phycobilisome linker domain"/>
    <property type="match status" value="1"/>
</dbReference>
<sequence length="118" mass="13481">MVDERPGLVGLSSEKFASINTLREENKKNLIRAAYRALLFREVDDSSLNHLMKVLHDKISFKTLINELKQSEEFKNRHLNIGTSRPVAQGRIKPIAMTLKAEKLYNSMRESVVARGEV</sequence>
<gene>
    <name evidence="1" type="ORF">NLK58_06105</name>
</gene>
<reference evidence="1 2" key="1">
    <citation type="submission" date="2022-07" db="EMBL/GenBank/DDBJ databases">
        <title>A copper resistant bacterium isolated from sediment samples of deep sea hydrothermal areas.</title>
        <authorList>
            <person name="Zeng X."/>
        </authorList>
    </citation>
    <scope>NUCLEOTIDE SEQUENCE [LARGE SCALE GENOMIC DNA]</scope>
    <source>
        <strain evidence="2">CuT 6</strain>
    </source>
</reference>
<dbReference type="RefSeq" id="WP_341582310.1">
    <property type="nucleotide sequence ID" value="NZ_CP101118.1"/>
</dbReference>
<evidence type="ECO:0000313" key="1">
    <source>
        <dbReference type="EMBL" id="WZF89767.1"/>
    </source>
</evidence>
<keyword evidence="2" id="KW-1185">Reference proteome</keyword>
<accession>A0ABZ2W5C6</accession>
<evidence type="ECO:0000313" key="2">
    <source>
        <dbReference type="Proteomes" id="UP001475781"/>
    </source>
</evidence>
<proteinExistence type="predicted"/>
<name>A0ABZ2W5C6_9GAMM</name>
<protein>
    <submittedName>
        <fullName evidence="1">Uncharacterized protein</fullName>
    </submittedName>
</protein>
<dbReference type="InterPro" id="IPR038255">
    <property type="entry name" value="PBS_linker_sf"/>
</dbReference>
<organism evidence="1 2">
    <name type="scientific">Marinobacter metalliresistant</name>
    <dbReference type="NCBI Taxonomy" id="2961995"/>
    <lineage>
        <taxon>Bacteria</taxon>
        <taxon>Pseudomonadati</taxon>
        <taxon>Pseudomonadota</taxon>
        <taxon>Gammaproteobacteria</taxon>
        <taxon>Pseudomonadales</taxon>
        <taxon>Marinobacteraceae</taxon>
        <taxon>Marinobacter</taxon>
    </lineage>
</organism>
<dbReference type="EMBL" id="CP101118">
    <property type="protein sequence ID" value="WZF89767.1"/>
    <property type="molecule type" value="Genomic_DNA"/>
</dbReference>